<dbReference type="EMBL" id="CM039429">
    <property type="protein sequence ID" value="KAI4347372.1"/>
    <property type="molecule type" value="Genomic_DNA"/>
</dbReference>
<reference evidence="1 2" key="1">
    <citation type="journal article" date="2022" name="DNA Res.">
        <title>Chromosomal-level genome assembly of the orchid tree Bauhinia variegata (Leguminosae; Cercidoideae) supports the allotetraploid origin hypothesis of Bauhinia.</title>
        <authorList>
            <person name="Zhong Y."/>
            <person name="Chen Y."/>
            <person name="Zheng D."/>
            <person name="Pang J."/>
            <person name="Liu Y."/>
            <person name="Luo S."/>
            <person name="Meng S."/>
            <person name="Qian L."/>
            <person name="Wei D."/>
            <person name="Dai S."/>
            <person name="Zhou R."/>
        </authorList>
    </citation>
    <scope>NUCLEOTIDE SEQUENCE [LARGE SCALE GENOMIC DNA]</scope>
    <source>
        <strain evidence="1">BV-YZ2020</strain>
    </source>
</reference>
<evidence type="ECO:0000313" key="1">
    <source>
        <dbReference type="EMBL" id="KAI4347372.1"/>
    </source>
</evidence>
<accession>A0ACB9PH35</accession>
<evidence type="ECO:0000313" key="2">
    <source>
        <dbReference type="Proteomes" id="UP000828941"/>
    </source>
</evidence>
<organism evidence="1 2">
    <name type="scientific">Bauhinia variegata</name>
    <name type="common">Purple orchid tree</name>
    <name type="synonym">Phanera variegata</name>
    <dbReference type="NCBI Taxonomy" id="167791"/>
    <lineage>
        <taxon>Eukaryota</taxon>
        <taxon>Viridiplantae</taxon>
        <taxon>Streptophyta</taxon>
        <taxon>Embryophyta</taxon>
        <taxon>Tracheophyta</taxon>
        <taxon>Spermatophyta</taxon>
        <taxon>Magnoliopsida</taxon>
        <taxon>eudicotyledons</taxon>
        <taxon>Gunneridae</taxon>
        <taxon>Pentapetalae</taxon>
        <taxon>rosids</taxon>
        <taxon>fabids</taxon>
        <taxon>Fabales</taxon>
        <taxon>Fabaceae</taxon>
        <taxon>Cercidoideae</taxon>
        <taxon>Cercideae</taxon>
        <taxon>Bauhiniinae</taxon>
        <taxon>Bauhinia</taxon>
    </lineage>
</organism>
<protein>
    <submittedName>
        <fullName evidence="1">Uncharacterized protein</fullName>
    </submittedName>
</protein>
<keyword evidence="2" id="KW-1185">Reference proteome</keyword>
<comment type="caution">
    <text evidence="1">The sequence shown here is derived from an EMBL/GenBank/DDBJ whole genome shotgun (WGS) entry which is preliminary data.</text>
</comment>
<proteinExistence type="predicted"/>
<gene>
    <name evidence="1" type="ORF">L6164_008188</name>
</gene>
<name>A0ACB9PH35_BAUVA</name>
<sequence>MKTVFLAFFFFFLFVFATADDTVLDTDGKPVINNGSQYNILPTLRGTGGGLTLTIVGKEKCPTAVGQAPSELSNGLPVRISSREETEIIKIGWRVGIEFMAVPRCSPKPSLWHVPMDSDYVKIGADERLRGSFSIERASSSEDVYKFIQCPSSPFSCKDLGIEFDKEGNGRLVRVNYNPFIFRFKKATRN</sequence>
<dbReference type="Proteomes" id="UP000828941">
    <property type="component" value="Chromosome 4"/>
</dbReference>